<feature type="transmembrane region" description="Helical" evidence="1">
    <location>
        <begin position="162"/>
        <end position="182"/>
    </location>
</feature>
<feature type="transmembrane region" description="Helical" evidence="1">
    <location>
        <begin position="6"/>
        <end position="23"/>
    </location>
</feature>
<name>A0A9X6KAH0_BACTU</name>
<gene>
    <name evidence="2" type="ORF">BK774_31310</name>
</gene>
<feature type="transmembrane region" description="Helical" evidence="1">
    <location>
        <begin position="202"/>
        <end position="229"/>
    </location>
</feature>
<feature type="transmembrane region" description="Helical" evidence="1">
    <location>
        <begin position="123"/>
        <end position="141"/>
    </location>
</feature>
<keyword evidence="1" id="KW-0472">Membrane</keyword>
<feature type="transmembrane region" description="Helical" evidence="1">
    <location>
        <begin position="83"/>
        <end position="103"/>
    </location>
</feature>
<comment type="caution">
    <text evidence="2">The sequence shown here is derived from an EMBL/GenBank/DDBJ whole genome shotgun (WGS) entry which is preliminary data.</text>
</comment>
<evidence type="ECO:0000313" key="3">
    <source>
        <dbReference type="Proteomes" id="UP000194551"/>
    </source>
</evidence>
<dbReference type="RefSeq" id="WP_074642848.1">
    <property type="nucleotide sequence ID" value="NZ_CAKJXA010000025.1"/>
</dbReference>
<dbReference type="EMBL" id="NFEM01000149">
    <property type="protein sequence ID" value="OTZ94005.1"/>
    <property type="molecule type" value="Genomic_DNA"/>
</dbReference>
<reference evidence="2 3" key="1">
    <citation type="submission" date="2016-10" db="EMBL/GenBank/DDBJ databases">
        <title>Comparative genomics of Bacillus thuringiensis reveals a path to pathogens against multiple invertebrate hosts.</title>
        <authorList>
            <person name="Zheng J."/>
            <person name="Gao Q."/>
            <person name="Liu H."/>
            <person name="Peng D."/>
            <person name="Ruan L."/>
            <person name="Sun M."/>
        </authorList>
    </citation>
    <scope>NUCLEOTIDE SEQUENCE [LARGE SCALE GENOMIC DNA]</scope>
    <source>
        <strain evidence="2">HD5</strain>
    </source>
</reference>
<evidence type="ECO:0000313" key="2">
    <source>
        <dbReference type="EMBL" id="OTZ94005.1"/>
    </source>
</evidence>
<dbReference type="Proteomes" id="UP000194551">
    <property type="component" value="Unassembled WGS sequence"/>
</dbReference>
<keyword evidence="1" id="KW-1133">Transmembrane helix</keyword>
<protein>
    <submittedName>
        <fullName evidence="2">Uncharacterized protein</fullName>
    </submittedName>
</protein>
<accession>A0A9X6KAH0</accession>
<evidence type="ECO:0000256" key="1">
    <source>
        <dbReference type="SAM" id="Phobius"/>
    </source>
</evidence>
<dbReference type="AlphaFoldDB" id="A0A9X6KAH0"/>
<organism evidence="2 3">
    <name type="scientific">Bacillus thuringiensis</name>
    <dbReference type="NCBI Taxonomy" id="1428"/>
    <lineage>
        <taxon>Bacteria</taxon>
        <taxon>Bacillati</taxon>
        <taxon>Bacillota</taxon>
        <taxon>Bacilli</taxon>
        <taxon>Bacillales</taxon>
        <taxon>Bacillaceae</taxon>
        <taxon>Bacillus</taxon>
        <taxon>Bacillus cereus group</taxon>
    </lineage>
</organism>
<proteinExistence type="predicted"/>
<sequence length="272" mass="31422">MTTDQIIALTTLIATIIGLLIAHKGNKLNKPSKQVSKSQYNEGNVNISDSPGSHVIIQQSVSETASNTSNYSKKKANKLTDHTMFILIFTFASILGYLCYKHQLSNHLSIMDWFKNNTLSRKFFDTIQICEYIFSILLIIFSIMRAFKNSVTYKLSNIKKVFFSWTLTGLIVFANIIFLTITQKIQLSTLYLENHQNINSITPIWLSLLVTFYPAFLFFHVAFSPWLLINLIVSLYTNTDFFQEERKPHNIYSFLLFFGNILLLYYLTPYVL</sequence>
<feature type="transmembrane region" description="Helical" evidence="1">
    <location>
        <begin position="250"/>
        <end position="268"/>
    </location>
</feature>
<keyword evidence="1" id="KW-0812">Transmembrane</keyword>